<accession>A0AA48W6J1</accession>
<evidence type="ECO:0000259" key="13">
    <source>
        <dbReference type="PROSITE" id="PS50113"/>
    </source>
</evidence>
<dbReference type="NCBIfam" id="TIGR00229">
    <property type="entry name" value="sensory_box"/>
    <property type="match status" value="5"/>
</dbReference>
<dbReference type="InterPro" id="IPR003594">
    <property type="entry name" value="HATPase_dom"/>
</dbReference>
<name>A0AA48W6J1_9BURK</name>
<dbReference type="SMART" id="SM00387">
    <property type="entry name" value="HATPase_c"/>
    <property type="match status" value="1"/>
</dbReference>
<feature type="transmembrane region" description="Helical" evidence="9">
    <location>
        <begin position="40"/>
        <end position="59"/>
    </location>
</feature>
<feature type="transmembrane region" description="Helical" evidence="9">
    <location>
        <begin position="113"/>
        <end position="131"/>
    </location>
</feature>
<comment type="catalytic activity">
    <reaction evidence="1">
        <text>ATP + protein L-histidine = ADP + protein N-phospho-L-histidine.</text>
        <dbReference type="EC" id="2.7.13.3"/>
    </reaction>
</comment>
<dbReference type="SMART" id="SM00388">
    <property type="entry name" value="HisKA"/>
    <property type="match status" value="1"/>
</dbReference>
<dbReference type="Pfam" id="PF00512">
    <property type="entry name" value="HisKA"/>
    <property type="match status" value="1"/>
</dbReference>
<dbReference type="SUPFAM" id="SSF55785">
    <property type="entry name" value="PYP-like sensor domain (PAS domain)"/>
    <property type="match status" value="5"/>
</dbReference>
<dbReference type="SUPFAM" id="SSF47384">
    <property type="entry name" value="Homodimeric domain of signal transducing histidine kinase"/>
    <property type="match status" value="1"/>
</dbReference>
<evidence type="ECO:0000256" key="9">
    <source>
        <dbReference type="SAM" id="Phobius"/>
    </source>
</evidence>
<dbReference type="InterPro" id="IPR013767">
    <property type="entry name" value="PAS_fold"/>
</dbReference>
<dbReference type="EMBL" id="CP065053">
    <property type="protein sequence ID" value="QPI47670.1"/>
    <property type="molecule type" value="Genomic_DNA"/>
</dbReference>
<feature type="transmembrane region" description="Helical" evidence="9">
    <location>
        <begin position="143"/>
        <end position="163"/>
    </location>
</feature>
<evidence type="ECO:0000256" key="6">
    <source>
        <dbReference type="PROSITE-ProRule" id="PRU00169"/>
    </source>
</evidence>
<dbReference type="Pfam" id="PF08448">
    <property type="entry name" value="PAS_4"/>
    <property type="match status" value="1"/>
</dbReference>
<dbReference type="Gene3D" id="3.30.450.20">
    <property type="entry name" value="PAS domain"/>
    <property type="match status" value="5"/>
</dbReference>
<keyword evidence="4" id="KW-0902">Two-component regulatory system</keyword>
<comment type="caution">
    <text evidence="6">Lacks conserved residue(s) required for the propagation of feature annotation.</text>
</comment>
<proteinExistence type="predicted"/>
<dbReference type="PROSITE" id="PS50109">
    <property type="entry name" value="HIS_KIN"/>
    <property type="match status" value="1"/>
</dbReference>
<dbReference type="CDD" id="cd17546">
    <property type="entry name" value="REC_hyHK_CKI1_RcsC-like"/>
    <property type="match status" value="1"/>
</dbReference>
<evidence type="ECO:0000313" key="16">
    <source>
        <dbReference type="Proteomes" id="UP000662888"/>
    </source>
</evidence>
<dbReference type="CDD" id="cd16922">
    <property type="entry name" value="HATPase_EvgS-ArcB-TorS-like"/>
    <property type="match status" value="1"/>
</dbReference>
<dbReference type="SMART" id="SM00086">
    <property type="entry name" value="PAC"/>
    <property type="match status" value="5"/>
</dbReference>
<dbReference type="SUPFAM" id="SSF47226">
    <property type="entry name" value="Histidine-containing phosphotransfer domain, HPT domain"/>
    <property type="match status" value="1"/>
</dbReference>
<dbReference type="Gene3D" id="3.40.50.2300">
    <property type="match status" value="2"/>
</dbReference>
<feature type="domain" description="Response regulatory" evidence="11">
    <location>
        <begin position="1410"/>
        <end position="1535"/>
    </location>
</feature>
<evidence type="ECO:0000256" key="2">
    <source>
        <dbReference type="ARBA" id="ARBA00012438"/>
    </source>
</evidence>
<feature type="domain" description="Histidine kinase" evidence="10">
    <location>
        <begin position="1169"/>
        <end position="1390"/>
    </location>
</feature>
<dbReference type="PRINTS" id="PR00344">
    <property type="entry name" value="BCTRLSENSOR"/>
</dbReference>
<dbReference type="InterPro" id="IPR036890">
    <property type="entry name" value="HATPase_C_sf"/>
</dbReference>
<feature type="modified residue" description="4-aspartylphosphate" evidence="6">
    <location>
        <position position="1612"/>
    </location>
</feature>
<evidence type="ECO:0000256" key="5">
    <source>
        <dbReference type="PROSITE-ProRule" id="PRU00110"/>
    </source>
</evidence>
<dbReference type="InterPro" id="IPR035965">
    <property type="entry name" value="PAS-like_dom_sf"/>
</dbReference>
<dbReference type="PANTHER" id="PTHR45339:SF5">
    <property type="entry name" value="HISTIDINE KINASE"/>
    <property type="match status" value="1"/>
</dbReference>
<dbReference type="InterPro" id="IPR001789">
    <property type="entry name" value="Sig_transdc_resp-reg_receiver"/>
</dbReference>
<dbReference type="Pfam" id="PF00072">
    <property type="entry name" value="Response_reg"/>
    <property type="match status" value="1"/>
</dbReference>
<dbReference type="Pfam" id="PF00989">
    <property type="entry name" value="PAS"/>
    <property type="match status" value="1"/>
</dbReference>
<dbReference type="CDD" id="cd00088">
    <property type="entry name" value="HPT"/>
    <property type="match status" value="1"/>
</dbReference>
<dbReference type="InterPro" id="IPR000014">
    <property type="entry name" value="PAS"/>
</dbReference>
<dbReference type="InterPro" id="IPR005467">
    <property type="entry name" value="His_kinase_dom"/>
</dbReference>
<dbReference type="InterPro" id="IPR036641">
    <property type="entry name" value="HPT_dom_sf"/>
</dbReference>
<evidence type="ECO:0000256" key="4">
    <source>
        <dbReference type="ARBA" id="ARBA00023012"/>
    </source>
</evidence>
<dbReference type="InterPro" id="IPR036097">
    <property type="entry name" value="HisK_dim/P_sf"/>
</dbReference>
<dbReference type="Gene3D" id="1.20.120.160">
    <property type="entry name" value="HPT domain"/>
    <property type="match status" value="1"/>
</dbReference>
<keyword evidence="7" id="KW-0175">Coiled coil</keyword>
<feature type="domain" description="PAC" evidence="13">
    <location>
        <begin position="847"/>
        <end position="899"/>
    </location>
</feature>
<dbReference type="InterPro" id="IPR013655">
    <property type="entry name" value="PAS_fold_3"/>
</dbReference>
<dbReference type="Proteomes" id="UP000662888">
    <property type="component" value="Chromosome"/>
</dbReference>
<feature type="domain" description="PAS" evidence="12">
    <location>
        <begin position="522"/>
        <end position="566"/>
    </location>
</feature>
<feature type="compositionally biased region" description="Low complexity" evidence="8">
    <location>
        <begin position="1686"/>
        <end position="1706"/>
    </location>
</feature>
<dbReference type="Gene3D" id="1.10.287.130">
    <property type="match status" value="1"/>
</dbReference>
<feature type="domain" description="PAC" evidence="13">
    <location>
        <begin position="718"/>
        <end position="770"/>
    </location>
</feature>
<dbReference type="InterPro" id="IPR011006">
    <property type="entry name" value="CheY-like_superfamily"/>
</dbReference>
<feature type="domain" description="Response regulatory" evidence="11">
    <location>
        <begin position="1563"/>
        <end position="1681"/>
    </location>
</feature>
<reference evidence="15 16" key="1">
    <citation type="submission" date="2020-11" db="EMBL/GenBank/DDBJ databases">
        <authorList>
            <person name="Sun Q."/>
        </authorList>
    </citation>
    <scope>NUCLEOTIDE SEQUENCE [LARGE SCALE GENOMIC DNA]</scope>
    <source>
        <strain evidence="15 16">P8398</strain>
    </source>
</reference>
<dbReference type="Pfam" id="PF02518">
    <property type="entry name" value="HATPase_c"/>
    <property type="match status" value="1"/>
</dbReference>
<dbReference type="PROSITE" id="PS50110">
    <property type="entry name" value="RESPONSE_REGULATORY"/>
    <property type="match status" value="2"/>
</dbReference>
<dbReference type="InterPro" id="IPR000700">
    <property type="entry name" value="PAS-assoc_C"/>
</dbReference>
<dbReference type="SUPFAM" id="SSF52172">
    <property type="entry name" value="CheY-like"/>
    <property type="match status" value="2"/>
</dbReference>
<dbReference type="RefSeq" id="WP_206087349.1">
    <property type="nucleotide sequence ID" value="NZ_CP065053.1"/>
</dbReference>
<dbReference type="SMART" id="SM00091">
    <property type="entry name" value="PAS"/>
    <property type="match status" value="5"/>
</dbReference>
<keyword evidence="3 6" id="KW-0597">Phosphoprotein</keyword>
<evidence type="ECO:0000259" key="14">
    <source>
        <dbReference type="PROSITE" id="PS50894"/>
    </source>
</evidence>
<evidence type="ECO:0000256" key="1">
    <source>
        <dbReference type="ARBA" id="ARBA00000085"/>
    </source>
</evidence>
<dbReference type="Pfam" id="PF01627">
    <property type="entry name" value="Hpt"/>
    <property type="match status" value="1"/>
</dbReference>
<dbReference type="InterPro" id="IPR003661">
    <property type="entry name" value="HisK_dim/P_dom"/>
</dbReference>
<protein>
    <recommendedName>
        <fullName evidence="2">histidine kinase</fullName>
        <ecNumber evidence="2">2.7.13.3</ecNumber>
    </recommendedName>
</protein>
<evidence type="ECO:0000313" key="15">
    <source>
        <dbReference type="EMBL" id="QPI47670.1"/>
    </source>
</evidence>
<dbReference type="InterPro" id="IPR008207">
    <property type="entry name" value="Sig_transdc_His_kin_Hpt_dom"/>
</dbReference>
<keyword evidence="16" id="KW-1185">Reference proteome</keyword>
<dbReference type="SMART" id="SM00073">
    <property type="entry name" value="HPT"/>
    <property type="match status" value="1"/>
</dbReference>
<dbReference type="SUPFAM" id="SSF55874">
    <property type="entry name" value="ATPase domain of HSP90 chaperone/DNA topoisomerase II/histidine kinase"/>
    <property type="match status" value="1"/>
</dbReference>
<evidence type="ECO:0000259" key="12">
    <source>
        <dbReference type="PROSITE" id="PS50112"/>
    </source>
</evidence>
<evidence type="ECO:0000259" key="11">
    <source>
        <dbReference type="PROSITE" id="PS50110"/>
    </source>
</evidence>
<feature type="transmembrane region" description="Helical" evidence="9">
    <location>
        <begin position="175"/>
        <end position="195"/>
    </location>
</feature>
<gene>
    <name evidence="15" type="ORF">IV454_18985</name>
</gene>
<dbReference type="InterPro" id="IPR001610">
    <property type="entry name" value="PAC"/>
</dbReference>
<dbReference type="InterPro" id="IPR013656">
    <property type="entry name" value="PAS_4"/>
</dbReference>
<dbReference type="PROSITE" id="PS50894">
    <property type="entry name" value="HPT"/>
    <property type="match status" value="1"/>
</dbReference>
<keyword evidence="9" id="KW-1133">Transmembrane helix</keyword>
<feature type="coiled-coil region" evidence="7">
    <location>
        <begin position="1142"/>
        <end position="1169"/>
    </location>
</feature>
<dbReference type="Gene3D" id="3.30.565.10">
    <property type="entry name" value="Histidine kinase-like ATPase, C-terminal domain"/>
    <property type="match status" value="1"/>
</dbReference>
<dbReference type="Pfam" id="PF08447">
    <property type="entry name" value="PAS_3"/>
    <property type="match status" value="1"/>
</dbReference>
<feature type="region of interest" description="Disordered" evidence="8">
    <location>
        <begin position="576"/>
        <end position="600"/>
    </location>
</feature>
<organism evidence="15 16">
    <name type="scientific">Massilia antarctica</name>
    <dbReference type="NCBI Taxonomy" id="2765360"/>
    <lineage>
        <taxon>Bacteria</taxon>
        <taxon>Pseudomonadati</taxon>
        <taxon>Pseudomonadota</taxon>
        <taxon>Betaproteobacteria</taxon>
        <taxon>Burkholderiales</taxon>
        <taxon>Oxalobacteraceae</taxon>
        <taxon>Telluria group</taxon>
        <taxon>Massilia</taxon>
    </lineage>
</organism>
<keyword evidence="9" id="KW-0812">Transmembrane</keyword>
<evidence type="ECO:0000256" key="8">
    <source>
        <dbReference type="SAM" id="MobiDB-lite"/>
    </source>
</evidence>
<feature type="transmembrane region" description="Helical" evidence="9">
    <location>
        <begin position="71"/>
        <end position="93"/>
    </location>
</feature>
<feature type="region of interest" description="Disordered" evidence="8">
    <location>
        <begin position="1685"/>
        <end position="1706"/>
    </location>
</feature>
<feature type="modified residue" description="Phosphohistidine" evidence="5">
    <location>
        <position position="1769"/>
    </location>
</feature>
<dbReference type="PROSITE" id="PS50113">
    <property type="entry name" value="PAC"/>
    <property type="match status" value="3"/>
</dbReference>
<dbReference type="Pfam" id="PF13188">
    <property type="entry name" value="PAS_8"/>
    <property type="match status" value="1"/>
</dbReference>
<dbReference type="PANTHER" id="PTHR45339">
    <property type="entry name" value="HYBRID SIGNAL TRANSDUCTION HISTIDINE KINASE J"/>
    <property type="match status" value="1"/>
</dbReference>
<sequence>MTFSQLERLLGALVLLLGTAVVAGWSLHSGALVQLVPGAIAMVFNTALCFVFAGAALCVSGRRARPARTCAAIAMLAVSGVAALQNLLAMNLHVDQLFVDVWLVDPNPHPGRMSPLSCAGFWLAGVCLLLQNRHSARGGSERLVQLLCLLLVALGIVGVTGYSLKLDLLYEWYRFVGMAPHSAFGFLLLGGALWLRWYQGVKERSASRERGDKRITALATIILLSMALSAGMTSSVMSAHRTETALHLNMSAAHSNRAQLLNFVLENTILQTRSLSTDPALLKEYARTPGAAGNAALASELGQHLLGDGYASVTATGPDGSILLHAGTPDTGAPITLRLNDGHELLWSAVPILKIAVPVRKDGAIIGSILAERKLAIVQTLLADAALLGNSGDIAICAAAGKERMNCLPSRLNAQGFRATSRLRNGQQLPMSIALNGKTGLVAAKDYRGQMVIAAYGPIGATGLGLVVKQDAVELYEPIRTQISTMMTVLAVLFVCGTLLLHWQVSPLIAALLAARQAARAGEGKLQAVVDNMAEGLLTIDENSAIRSINPAAAAMFGYAANEVLGAPLTLLIPAPPPPSHSGAQAQADDPARPDSAHGVQVDAQRKDGALFPLHIAVREARHEGGRLSVAILRDISAERHASEVSSRFSAFLDATPNLVAFVSGQQRILYLNGAGRGLLGIGAEEDCGGLSMAAFTCPGTDGDRLAGILQEASVAAWRGELDLCNRGGGMVPFLFSVVRIAHQEGEPSSYAMVGVDVSERKRAEDDLRTTLERFNLVARATNDTVWDWDFGTDRIWWNAGIEHTFGHAMAGGTSPAQWWIDQIHPDDRDWVIAEVEHEIHEGGRYWTGEYRFRCADGSYAHVHDRGYIIHDEAGAAVRMIGAMMNISERKQVEEHMRQLEERFSKIFSMSPVAITVSSMADGHFLEVNDAFCELIGQERAALLTHPASLFDYWLAPDAQLSMMARLRQEGSVSDCEAAMKTAGGAVISVLFSADLVELSGVPHLLCLYNDITHRKQTEDQLRLSEEKFRSIVETTKDWIWSLDSGGRIRYSNPAVQAMLGHGAEELTGKTMLRYVHPEERAMVAERLRQLQQRGEGWNSWLIRWRHRDGSDRYLESSAVPVLDRDGTLLGYRGTDHDVTSIKKFEIQLQEAKHKAESANEAKSEFLANMSHEIRTPMNCIVGFTRLVLKTGLSIQQREYMELIQSSADSLLRLLNDILDFSKMEAKKLVLEKVAFDLREEVANVFRTLAAGAAEKRLELAFDIAPEVPDMIVADKGRLVQILINLASNAIKFTARGEVVLTVSQHARHAGYAELEFKVRDTGIGMSRQQQEHIFESFVQADASTTREYGGTGLGLAIVSQLVGLMGGQLWVESEPGVGTEFHFTLPVQLAQGTAAPDQGPGDAGLQHKPVLVIDDNATSGQIIVNLLRSWKMRPALVRDHAELTRQLALQPPRDGAHAQPFCAAICSAALAGGGSAPLAVTLGAAGLAPASIIVMLPAQDDGAALQAGLAAGLTAFITKPVRHSELFNTLMGIVRNGAAGPAAPSPPDMAAAPVAPPRKRLHVLVADDHPVNRMLVAELLRSRGHTFAVAANGTEVLRMLDAGRFDAILMDGQMPEMDGYQTSAEIRRREGASGAHIHIVAVTAHAMAGDRQTCLAAGMDDYLAKPIEPLDLYACLERPWTAAHGPSAAPAPDDEPAAGVPATGVPATGAAATTPIFNRALALERARGKRDLLYLMAKSFIDTAPELVRHLHSGLETNDARLLERTAHRIKGAAATLSGDTTAQAAGALESMARAGSDAGADDLDGAARYLALCIDELSATLTTTLELNQ</sequence>
<dbReference type="Pfam" id="PF13426">
    <property type="entry name" value="PAS_9"/>
    <property type="match status" value="1"/>
</dbReference>
<dbReference type="SMART" id="SM00448">
    <property type="entry name" value="REC"/>
    <property type="match status" value="2"/>
</dbReference>
<dbReference type="EC" id="2.7.13.3" evidence="2"/>
<dbReference type="CDD" id="cd00130">
    <property type="entry name" value="PAS"/>
    <property type="match status" value="4"/>
</dbReference>
<evidence type="ECO:0000256" key="7">
    <source>
        <dbReference type="SAM" id="Coils"/>
    </source>
</evidence>
<dbReference type="PROSITE" id="PS50112">
    <property type="entry name" value="PAS"/>
    <property type="match status" value="2"/>
</dbReference>
<feature type="domain" description="HPt" evidence="14">
    <location>
        <begin position="1730"/>
        <end position="1831"/>
    </location>
</feature>
<feature type="domain" description="PAC" evidence="13">
    <location>
        <begin position="1099"/>
        <end position="1151"/>
    </location>
</feature>
<feature type="domain" description="PAS" evidence="12">
    <location>
        <begin position="1025"/>
        <end position="1095"/>
    </location>
</feature>
<evidence type="ECO:0000256" key="3">
    <source>
        <dbReference type="ARBA" id="ARBA00022553"/>
    </source>
</evidence>
<feature type="transmembrane region" description="Helical" evidence="9">
    <location>
        <begin position="215"/>
        <end position="237"/>
    </location>
</feature>
<dbReference type="CDD" id="cd00082">
    <property type="entry name" value="HisKA"/>
    <property type="match status" value="1"/>
</dbReference>
<dbReference type="InterPro" id="IPR004358">
    <property type="entry name" value="Sig_transdc_His_kin-like_C"/>
</dbReference>
<keyword evidence="9" id="KW-0472">Membrane</keyword>
<evidence type="ECO:0000259" key="10">
    <source>
        <dbReference type="PROSITE" id="PS50109"/>
    </source>
</evidence>